<evidence type="ECO:0000259" key="3">
    <source>
        <dbReference type="Pfam" id="PF00892"/>
    </source>
</evidence>
<dbReference type="RefSeq" id="WP_268610883.1">
    <property type="nucleotide sequence ID" value="NZ_CP113797.1"/>
</dbReference>
<sequence>MHGFLIVILGSLCLAFQNVLLRVIFSESLIAGQFVWGGLLAPTPDHSLLILQIRSVLVLPAMALLAWRLYPTTGEALQKLFQSQQRPLLMRTIISSSFLFLALALLFLAIATIPAGVATVLFFIHPAITGLLAWKFFGNRPTRLRGIVTGGVLLGSVLVTPGFSGENGNVLLGVGAALGASVAYSIQGLLAQSCFGSIHPIPFTLINFIVMALLSTLLLPLLTIDVPAGAWEPLWIISILASVLTLLGQLLYNIGIHLVSAASMAIVAVSNPVFTVVLAWVGLQEDLQWRQVLGVLLVIVSIVALGYDRSPTQPSESPYSVETE</sequence>
<dbReference type="InterPro" id="IPR000620">
    <property type="entry name" value="EamA_dom"/>
</dbReference>
<feature type="transmembrane region" description="Helical" evidence="2">
    <location>
        <begin position="203"/>
        <end position="222"/>
    </location>
</feature>
<feature type="transmembrane region" description="Helical" evidence="2">
    <location>
        <begin position="88"/>
        <end position="110"/>
    </location>
</feature>
<organism evidence="4 5">
    <name type="scientific">Thermocoleostomius sinensis A174</name>
    <dbReference type="NCBI Taxonomy" id="2016057"/>
    <lineage>
        <taxon>Bacteria</taxon>
        <taxon>Bacillati</taxon>
        <taxon>Cyanobacteriota</taxon>
        <taxon>Cyanophyceae</taxon>
        <taxon>Oculatellales</taxon>
        <taxon>Oculatellaceae</taxon>
        <taxon>Thermocoleostomius</taxon>
    </lineage>
</organism>
<dbReference type="KEGG" id="tsin:OXH18_02700"/>
<keyword evidence="2" id="KW-1133">Transmembrane helix</keyword>
<accession>A0A9E8ZFN8</accession>
<feature type="domain" description="EamA" evidence="3">
    <location>
        <begin position="172"/>
        <end position="305"/>
    </location>
</feature>
<protein>
    <submittedName>
        <fullName evidence="4">DMT family transporter</fullName>
    </submittedName>
</protein>
<dbReference type="PANTHER" id="PTHR22911">
    <property type="entry name" value="ACYL-MALONYL CONDENSING ENZYME-RELATED"/>
    <property type="match status" value="1"/>
</dbReference>
<dbReference type="AlphaFoldDB" id="A0A9E8ZFN8"/>
<gene>
    <name evidence="4" type="ORF">OXH18_02700</name>
</gene>
<keyword evidence="2" id="KW-0472">Membrane</keyword>
<evidence type="ECO:0000256" key="2">
    <source>
        <dbReference type="SAM" id="Phobius"/>
    </source>
</evidence>
<evidence type="ECO:0000313" key="4">
    <source>
        <dbReference type="EMBL" id="WAL60927.1"/>
    </source>
</evidence>
<feature type="transmembrane region" description="Helical" evidence="2">
    <location>
        <begin position="289"/>
        <end position="307"/>
    </location>
</feature>
<keyword evidence="5" id="KW-1185">Reference proteome</keyword>
<reference evidence="4" key="1">
    <citation type="submission" date="2022-12" db="EMBL/GenBank/DDBJ databases">
        <title>Polyphasic identification of a Novel Hot-Spring Cyanobacterium Ocullathermofonsia sinensis gen nov. sp. nov. and Genomic Insights on its Adaptations to the Thermal Habitat.</title>
        <authorList>
            <person name="Daroch M."/>
            <person name="Tang J."/>
            <person name="Jiang Y."/>
        </authorList>
    </citation>
    <scope>NUCLEOTIDE SEQUENCE</scope>
    <source>
        <strain evidence="4">PKUAC-SCTA174</strain>
    </source>
</reference>
<dbReference type="SUPFAM" id="SSF103481">
    <property type="entry name" value="Multidrug resistance efflux transporter EmrE"/>
    <property type="match status" value="2"/>
</dbReference>
<evidence type="ECO:0000313" key="5">
    <source>
        <dbReference type="Proteomes" id="UP001163152"/>
    </source>
</evidence>
<proteinExistence type="inferred from homology"/>
<feature type="transmembrane region" description="Helical" evidence="2">
    <location>
        <begin position="170"/>
        <end position="191"/>
    </location>
</feature>
<dbReference type="InterPro" id="IPR037185">
    <property type="entry name" value="EmrE-like"/>
</dbReference>
<dbReference type="EMBL" id="CP113797">
    <property type="protein sequence ID" value="WAL60927.1"/>
    <property type="molecule type" value="Genomic_DNA"/>
</dbReference>
<feature type="transmembrane region" description="Helical" evidence="2">
    <location>
        <begin position="116"/>
        <end position="134"/>
    </location>
</feature>
<dbReference type="GO" id="GO:0016020">
    <property type="term" value="C:membrane"/>
    <property type="evidence" value="ECO:0007669"/>
    <property type="project" value="InterPro"/>
</dbReference>
<feature type="transmembrane region" description="Helical" evidence="2">
    <location>
        <begin position="146"/>
        <end position="164"/>
    </location>
</feature>
<feature type="transmembrane region" description="Helical" evidence="2">
    <location>
        <begin position="234"/>
        <end position="252"/>
    </location>
</feature>
<feature type="transmembrane region" description="Helical" evidence="2">
    <location>
        <begin position="264"/>
        <end position="283"/>
    </location>
</feature>
<dbReference type="Pfam" id="PF00892">
    <property type="entry name" value="EamA"/>
    <property type="match status" value="1"/>
</dbReference>
<dbReference type="Proteomes" id="UP001163152">
    <property type="component" value="Chromosome"/>
</dbReference>
<evidence type="ECO:0000256" key="1">
    <source>
        <dbReference type="ARBA" id="ARBA00007362"/>
    </source>
</evidence>
<dbReference type="PANTHER" id="PTHR22911:SF137">
    <property type="entry name" value="SOLUTE CARRIER FAMILY 35 MEMBER G2-RELATED"/>
    <property type="match status" value="1"/>
</dbReference>
<keyword evidence="2" id="KW-0812">Transmembrane</keyword>
<comment type="similarity">
    <text evidence="1">Belongs to the EamA transporter family.</text>
</comment>
<feature type="transmembrane region" description="Helical" evidence="2">
    <location>
        <begin position="46"/>
        <end position="67"/>
    </location>
</feature>
<name>A0A9E8ZFN8_9CYAN</name>